<evidence type="ECO:0000313" key="2">
    <source>
        <dbReference type="Proteomes" id="UP001216139"/>
    </source>
</evidence>
<evidence type="ECO:0000313" key="1">
    <source>
        <dbReference type="EMBL" id="WCT10460.1"/>
    </source>
</evidence>
<dbReference type="EMBL" id="CP117167">
    <property type="protein sequence ID" value="WCT10460.1"/>
    <property type="molecule type" value="Genomic_DNA"/>
</dbReference>
<dbReference type="RefSeq" id="WP_273628648.1">
    <property type="nucleotide sequence ID" value="NZ_CP117167.1"/>
</dbReference>
<dbReference type="Proteomes" id="UP001216139">
    <property type="component" value="Chromosome"/>
</dbReference>
<proteinExistence type="predicted"/>
<protein>
    <submittedName>
        <fullName evidence="1">Uncharacterized protein</fullName>
    </submittedName>
</protein>
<sequence length="313" mass="36825">MSNFKFFDDQAEATVGKKLTNKNADEKSFKQNTEDDLLSSYRYRCEQFNTTKVEDHINFHCDTKKQYLLQLKSNNRAKVLLEQYLYKINPEALSEAIAATEELEYKKENVTFRLNEDRSINSIENFGELQQSWEDFKLKLIDSNFYKTLNLHSPAAAEGIISGGNIEFGTEESLKKTYDKSLFYHVMFNDYDPLKDRDAKQILSFNSQIFVNIPIEIELTHGIIDENQITTEIMTVGKLNKQKLDNATLEEQYNKFYRPLIEYNFTEYDYEYIIRRTIDNKSGLIINASARLMEAVKYNYQFVTQFDLKRLDD</sequence>
<reference evidence="1 2" key="1">
    <citation type="submission" date="2023-02" db="EMBL/GenBank/DDBJ databases">
        <title>Genome sequence of Mucilaginibacter jinjuensis strain KACC 16571.</title>
        <authorList>
            <person name="Kim S."/>
            <person name="Heo J."/>
            <person name="Kwon S.-W."/>
        </authorList>
    </citation>
    <scope>NUCLEOTIDE SEQUENCE [LARGE SCALE GENOMIC DNA]</scope>
    <source>
        <strain evidence="1 2">KACC 16571</strain>
    </source>
</reference>
<organism evidence="1 2">
    <name type="scientific">Mucilaginibacter jinjuensis</name>
    <dbReference type="NCBI Taxonomy" id="1176721"/>
    <lineage>
        <taxon>Bacteria</taxon>
        <taxon>Pseudomonadati</taxon>
        <taxon>Bacteroidota</taxon>
        <taxon>Sphingobacteriia</taxon>
        <taxon>Sphingobacteriales</taxon>
        <taxon>Sphingobacteriaceae</taxon>
        <taxon>Mucilaginibacter</taxon>
    </lineage>
</organism>
<gene>
    <name evidence="1" type="ORF">PQO05_17120</name>
</gene>
<name>A0ABY7T1Y3_9SPHI</name>
<keyword evidence="2" id="KW-1185">Reference proteome</keyword>
<accession>A0ABY7T1Y3</accession>